<proteinExistence type="predicted"/>
<accession>A0A0A9CYS0</accession>
<keyword evidence="1" id="KW-0732">Signal</keyword>
<sequence>MLLWFALLFDSQCFFQVDPFLCLVEDCRLQALDRAAEPCSRVYGSKEDDDLALKSLSNIDLNEDQSNETSVSLILNSLEDLSESELSTIRKQLLEEFSADDVCPLGSHFTETPSKSPAHNAKIHQKSLEVIPLGFVFEDDTLVQPSDSLAESQRQHPLDSSLLDVNQLLESVLETSRYIGRLSVSTNHELPFKEVANQCEALLMGKEQKLSVCMSVHQKEDGESSTKKLESSQQDSETDRFLCTSDEQCDSNFCKLPVLSPYDKFLTTAGC</sequence>
<dbReference type="PANTHER" id="PTHR46087:SF9">
    <property type="entry name" value="ARM REPEAT SUPERFAMILY PROTEIN"/>
    <property type="match status" value="1"/>
</dbReference>
<name>A0A0A9CYS0_ARUDO</name>
<evidence type="ECO:0000313" key="2">
    <source>
        <dbReference type="EMBL" id="JAD79563.1"/>
    </source>
</evidence>
<feature type="signal peptide" evidence="1">
    <location>
        <begin position="1"/>
        <end position="19"/>
    </location>
</feature>
<evidence type="ECO:0000256" key="1">
    <source>
        <dbReference type="SAM" id="SignalP"/>
    </source>
</evidence>
<dbReference type="InterPro" id="IPR055296">
    <property type="entry name" value="SRL2-like"/>
</dbReference>
<dbReference type="AlphaFoldDB" id="A0A0A9CYS0"/>
<reference evidence="2" key="2">
    <citation type="journal article" date="2015" name="Data Brief">
        <title>Shoot transcriptome of the giant reed, Arundo donax.</title>
        <authorList>
            <person name="Barrero R.A."/>
            <person name="Guerrero F.D."/>
            <person name="Moolhuijzen P."/>
            <person name="Goolsby J.A."/>
            <person name="Tidwell J."/>
            <person name="Bellgard S.E."/>
            <person name="Bellgard M.I."/>
        </authorList>
    </citation>
    <scope>NUCLEOTIDE SEQUENCE</scope>
    <source>
        <tissue evidence="2">Shoot tissue taken approximately 20 cm above the soil surface</tissue>
    </source>
</reference>
<dbReference type="PANTHER" id="PTHR46087">
    <property type="entry name" value="PUTATIVE, EXPRESSED-RELATED"/>
    <property type="match status" value="1"/>
</dbReference>
<reference evidence="2" key="1">
    <citation type="submission" date="2014-09" db="EMBL/GenBank/DDBJ databases">
        <authorList>
            <person name="Magalhaes I.L.F."/>
            <person name="Oliveira U."/>
            <person name="Santos F.R."/>
            <person name="Vidigal T.H.D.A."/>
            <person name="Brescovit A.D."/>
            <person name="Santos A.J."/>
        </authorList>
    </citation>
    <scope>NUCLEOTIDE SEQUENCE</scope>
    <source>
        <tissue evidence="2">Shoot tissue taken approximately 20 cm above the soil surface</tissue>
    </source>
</reference>
<protein>
    <submittedName>
        <fullName evidence="2">Uncharacterized protein</fullName>
    </submittedName>
</protein>
<organism evidence="2">
    <name type="scientific">Arundo donax</name>
    <name type="common">Giant reed</name>
    <name type="synonym">Donax arundinaceus</name>
    <dbReference type="NCBI Taxonomy" id="35708"/>
    <lineage>
        <taxon>Eukaryota</taxon>
        <taxon>Viridiplantae</taxon>
        <taxon>Streptophyta</taxon>
        <taxon>Embryophyta</taxon>
        <taxon>Tracheophyta</taxon>
        <taxon>Spermatophyta</taxon>
        <taxon>Magnoliopsida</taxon>
        <taxon>Liliopsida</taxon>
        <taxon>Poales</taxon>
        <taxon>Poaceae</taxon>
        <taxon>PACMAD clade</taxon>
        <taxon>Arundinoideae</taxon>
        <taxon>Arundineae</taxon>
        <taxon>Arundo</taxon>
    </lineage>
</organism>
<dbReference type="EMBL" id="GBRH01218332">
    <property type="protein sequence ID" value="JAD79563.1"/>
    <property type="molecule type" value="Transcribed_RNA"/>
</dbReference>
<feature type="chain" id="PRO_5002046210" evidence="1">
    <location>
        <begin position="20"/>
        <end position="271"/>
    </location>
</feature>